<gene>
    <name evidence="1" type="ORF">DK846_00655</name>
</gene>
<comment type="caution">
    <text evidence="1">The sequence shown here is derived from an EMBL/GenBank/DDBJ whole genome shotgun (WGS) entry which is preliminary data.</text>
</comment>
<dbReference type="RefSeq" id="WP_109966997.1">
    <property type="nucleotide sequence ID" value="NZ_CP176093.1"/>
</dbReference>
<dbReference type="AlphaFoldDB" id="A0A2V2N7N1"/>
<accession>A0A2V2N7N1</accession>
<dbReference type="Proteomes" id="UP000245657">
    <property type="component" value="Unassembled WGS sequence"/>
</dbReference>
<protein>
    <submittedName>
        <fullName evidence="1">Uncharacterized protein</fullName>
    </submittedName>
</protein>
<reference evidence="1 2" key="1">
    <citation type="submission" date="2018-05" db="EMBL/GenBank/DDBJ databases">
        <title>Draft genome of Methanospirillum lacunae Ki8-1.</title>
        <authorList>
            <person name="Dueholm M.S."/>
            <person name="Nielsen P.H."/>
            <person name="Bakmann L.F."/>
            <person name="Otzen D.E."/>
        </authorList>
    </citation>
    <scope>NUCLEOTIDE SEQUENCE [LARGE SCALE GENOMIC DNA]</scope>
    <source>
        <strain evidence="1 2">Ki8-1</strain>
    </source>
</reference>
<evidence type="ECO:0000313" key="1">
    <source>
        <dbReference type="EMBL" id="PWR73716.1"/>
    </source>
</evidence>
<dbReference type="GeneID" id="97549034"/>
<evidence type="ECO:0000313" key="2">
    <source>
        <dbReference type="Proteomes" id="UP000245657"/>
    </source>
</evidence>
<name>A0A2V2N7N1_9EURY</name>
<proteinExistence type="predicted"/>
<keyword evidence="2" id="KW-1185">Reference proteome</keyword>
<dbReference type="EMBL" id="QGMY01000002">
    <property type="protein sequence ID" value="PWR73716.1"/>
    <property type="molecule type" value="Genomic_DNA"/>
</dbReference>
<sequence length="78" mass="8983">MRVISSSTGKRERYQIGDDIGLIWGKYLDVKRNFHKNHASGYLNFGAADAVVGNTSLESLDHLYNEYIRMYWKFPPGN</sequence>
<organism evidence="1 2">
    <name type="scientific">Methanospirillum lacunae</name>
    <dbReference type="NCBI Taxonomy" id="668570"/>
    <lineage>
        <taxon>Archaea</taxon>
        <taxon>Methanobacteriati</taxon>
        <taxon>Methanobacteriota</taxon>
        <taxon>Stenosarchaea group</taxon>
        <taxon>Methanomicrobia</taxon>
        <taxon>Methanomicrobiales</taxon>
        <taxon>Methanospirillaceae</taxon>
        <taxon>Methanospirillum</taxon>
    </lineage>
</organism>